<dbReference type="RefSeq" id="WP_119782852.1">
    <property type="nucleotide sequence ID" value="NZ_QYUK01000016.1"/>
</dbReference>
<evidence type="ECO:0008006" key="3">
    <source>
        <dbReference type="Google" id="ProtNLM"/>
    </source>
</evidence>
<gene>
    <name evidence="1" type="ORF">D3874_27355</name>
</gene>
<sequence length="190" mass="19572">MTRPGQAAAKRVAAFAILALLLLVTTSLVAGHLAGQQKVFAARAAALDHERRILARLIAEGAGVAGPAGSEAGENLLYQAPQAVIAAAQAQSKVTQVIAASGGTIVSSQPASPSEADGLTRLPLRVTFEADVAALTRILVAAESAQPLLVIEQMTVIDPDGTAPVRTTAARVEPNRLRVELAISAYWQAP</sequence>
<proteinExistence type="predicted"/>
<organism evidence="1 2">
    <name type="scientific">Oleomonas cavernae</name>
    <dbReference type="NCBI Taxonomy" id="2320859"/>
    <lineage>
        <taxon>Bacteria</taxon>
        <taxon>Pseudomonadati</taxon>
        <taxon>Pseudomonadota</taxon>
        <taxon>Alphaproteobacteria</taxon>
        <taxon>Acetobacterales</taxon>
        <taxon>Acetobacteraceae</taxon>
        <taxon>Oleomonas</taxon>
    </lineage>
</organism>
<dbReference type="AlphaFoldDB" id="A0A418VUG7"/>
<evidence type="ECO:0000313" key="2">
    <source>
        <dbReference type="Proteomes" id="UP000284605"/>
    </source>
</evidence>
<dbReference type="Pfam" id="PF10741">
    <property type="entry name" value="T2SSM_b"/>
    <property type="match status" value="1"/>
</dbReference>
<comment type="caution">
    <text evidence="1">The sequence shown here is derived from an EMBL/GenBank/DDBJ whole genome shotgun (WGS) entry which is preliminary data.</text>
</comment>
<evidence type="ECO:0000313" key="1">
    <source>
        <dbReference type="EMBL" id="RJF80802.1"/>
    </source>
</evidence>
<dbReference type="EMBL" id="QYUK01000016">
    <property type="protein sequence ID" value="RJF80802.1"/>
    <property type="molecule type" value="Genomic_DNA"/>
</dbReference>
<name>A0A418VUG7_9PROT</name>
<reference evidence="1 2" key="1">
    <citation type="submission" date="2018-09" db="EMBL/GenBank/DDBJ databases">
        <authorList>
            <person name="Zhu H."/>
        </authorList>
    </citation>
    <scope>NUCLEOTIDE SEQUENCE [LARGE SCALE GENOMIC DNA]</scope>
    <source>
        <strain evidence="1 2">K1W22B-8</strain>
    </source>
</reference>
<keyword evidence="2" id="KW-1185">Reference proteome</keyword>
<dbReference type="InterPro" id="IPR034756">
    <property type="entry name" value="T2SSM_b"/>
</dbReference>
<dbReference type="Proteomes" id="UP000284605">
    <property type="component" value="Unassembled WGS sequence"/>
</dbReference>
<protein>
    <recommendedName>
        <fullName evidence="3">General secretion pathway protein GspM</fullName>
    </recommendedName>
</protein>
<dbReference type="NCBIfam" id="NF040576">
    <property type="entry name" value="T2SS_GspM_XpsM"/>
    <property type="match status" value="1"/>
</dbReference>
<accession>A0A418VUG7</accession>